<evidence type="ECO:0000313" key="6">
    <source>
        <dbReference type="Proteomes" id="UP001596156"/>
    </source>
</evidence>
<dbReference type="Pfam" id="PF00652">
    <property type="entry name" value="Ricin_B_lectin"/>
    <property type="match status" value="1"/>
</dbReference>
<dbReference type="InterPro" id="IPR035992">
    <property type="entry name" value="Ricin_B-like_lectins"/>
</dbReference>
<organism evidence="5 6">
    <name type="scientific">Streptomyces fimbriatus</name>
    <dbReference type="NCBI Taxonomy" id="68197"/>
    <lineage>
        <taxon>Bacteria</taxon>
        <taxon>Bacillati</taxon>
        <taxon>Actinomycetota</taxon>
        <taxon>Actinomycetes</taxon>
        <taxon>Kitasatosporales</taxon>
        <taxon>Streptomycetaceae</taxon>
        <taxon>Streptomyces</taxon>
    </lineage>
</organism>
<keyword evidence="6" id="KW-1185">Reference proteome</keyword>
<dbReference type="EMBL" id="JBHSKL010000046">
    <property type="protein sequence ID" value="MFC5228859.1"/>
    <property type="molecule type" value="Genomic_DNA"/>
</dbReference>
<dbReference type="Gene3D" id="2.80.10.50">
    <property type="match status" value="2"/>
</dbReference>
<dbReference type="PROSITE" id="PS50231">
    <property type="entry name" value="RICIN_B_LECTIN"/>
    <property type="match status" value="1"/>
</dbReference>
<dbReference type="Proteomes" id="UP001596156">
    <property type="component" value="Unassembled WGS sequence"/>
</dbReference>
<evidence type="ECO:0000313" key="5">
    <source>
        <dbReference type="EMBL" id="MFC5228859.1"/>
    </source>
</evidence>
<dbReference type="SMART" id="SM00458">
    <property type="entry name" value="RICIN"/>
    <property type="match status" value="1"/>
</dbReference>
<gene>
    <name evidence="5" type="ORF">ACFPN6_30780</name>
</gene>
<proteinExistence type="inferred from homology"/>
<dbReference type="PANTHER" id="PTHR34142:SF1">
    <property type="entry name" value="GLYCOSIDE HYDROLASE FAMILY 5 DOMAIN-CONTAINING PROTEIN"/>
    <property type="match status" value="1"/>
</dbReference>
<evidence type="ECO:0000256" key="3">
    <source>
        <dbReference type="RuleBase" id="RU361153"/>
    </source>
</evidence>
<dbReference type="SUPFAM" id="SSF51445">
    <property type="entry name" value="(Trans)glycosidases"/>
    <property type="match status" value="1"/>
</dbReference>
<keyword evidence="1 3" id="KW-0378">Hydrolase</keyword>
<dbReference type="PANTHER" id="PTHR34142">
    <property type="entry name" value="ENDO-BETA-1,4-GLUCANASE A"/>
    <property type="match status" value="1"/>
</dbReference>
<keyword evidence="2 3" id="KW-0326">Glycosidase</keyword>
<dbReference type="Pfam" id="PF00150">
    <property type="entry name" value="Cellulase"/>
    <property type="match status" value="1"/>
</dbReference>
<evidence type="ECO:0000256" key="2">
    <source>
        <dbReference type="ARBA" id="ARBA00023295"/>
    </source>
</evidence>
<evidence type="ECO:0000259" key="4">
    <source>
        <dbReference type="SMART" id="SM00458"/>
    </source>
</evidence>
<evidence type="ECO:0000256" key="1">
    <source>
        <dbReference type="ARBA" id="ARBA00022801"/>
    </source>
</evidence>
<dbReference type="SUPFAM" id="SSF50370">
    <property type="entry name" value="Ricin B-like lectins"/>
    <property type="match status" value="1"/>
</dbReference>
<name>A0ABW0DEG0_STRFI</name>
<dbReference type="RefSeq" id="WP_344645822.1">
    <property type="nucleotide sequence ID" value="NZ_BAAASS010000020.1"/>
</dbReference>
<feature type="domain" description="Ricin B lectin" evidence="4">
    <location>
        <begin position="330"/>
        <end position="453"/>
    </location>
</feature>
<sequence>MSSAPPANAADGDTDAARFKGVNWARPGDNFVDGPVVPEGLDVSDSYATVKAKAATVYDGFRRTSGADTVRLPINTYSVPGTKWGDAYTGAIDAATAKGFKVILSYWEDGASSDGKIVDTAAFNSMWDSVVAKYGENSQVYFEPMNEPHGYTAAAWADVAAAWLSDRPSVPRDRIIISGSGYNSEVTSVCADDRLDGTHLSLHLYAFQFASKTYDEWITEFRNRIGSCGARTVMDEFGAPMDDGRNYNDASSTDNFVRYLRAATDTIRSLDMGGIYWPALGGKHKHRPTHDWYALYRLEGSGSDLRLRVHNTTGLDRLAYAWGVRSGSATTALKNGGSQDCLDVPASSHVNRTQVMTYKCGGGENQKWTRTATGQITVYGGEKCLDALGQGTTNGTKVGVYDCNDGTNQRWAFYSDGTIRSVLSGLCLDLNAETSRVQLYSCWGGSNQKWELA</sequence>
<dbReference type="InterPro" id="IPR017853">
    <property type="entry name" value="GH"/>
</dbReference>
<comment type="similarity">
    <text evidence="3">Belongs to the glycosyl hydrolase 5 (cellulase A) family.</text>
</comment>
<dbReference type="CDD" id="cd23418">
    <property type="entry name" value="beta-trefoil_Ricin_XLN-like"/>
    <property type="match status" value="1"/>
</dbReference>
<comment type="caution">
    <text evidence="5">The sequence shown here is derived from an EMBL/GenBank/DDBJ whole genome shotgun (WGS) entry which is preliminary data.</text>
</comment>
<dbReference type="Gene3D" id="3.20.20.80">
    <property type="entry name" value="Glycosidases"/>
    <property type="match status" value="1"/>
</dbReference>
<protein>
    <submittedName>
        <fullName evidence="5">Ricin-type beta-trefoil lectin domain protein</fullName>
    </submittedName>
</protein>
<dbReference type="InterPro" id="IPR000772">
    <property type="entry name" value="Ricin_B_lectin"/>
</dbReference>
<dbReference type="InterPro" id="IPR001547">
    <property type="entry name" value="Glyco_hydro_5"/>
</dbReference>
<reference evidence="6" key="1">
    <citation type="journal article" date="2019" name="Int. J. Syst. Evol. Microbiol.">
        <title>The Global Catalogue of Microorganisms (GCM) 10K type strain sequencing project: providing services to taxonomists for standard genome sequencing and annotation.</title>
        <authorList>
            <consortium name="The Broad Institute Genomics Platform"/>
            <consortium name="The Broad Institute Genome Sequencing Center for Infectious Disease"/>
            <person name="Wu L."/>
            <person name="Ma J."/>
        </authorList>
    </citation>
    <scope>NUCLEOTIDE SEQUENCE [LARGE SCALE GENOMIC DNA]</scope>
    <source>
        <strain evidence="6">CCM 8479</strain>
    </source>
</reference>
<accession>A0ABW0DEG0</accession>